<dbReference type="AlphaFoldDB" id="A0A8J9UYD8"/>
<feature type="signal peptide" evidence="1">
    <location>
        <begin position="1"/>
        <end position="22"/>
    </location>
</feature>
<feature type="chain" id="PRO_5035477545" evidence="1">
    <location>
        <begin position="23"/>
        <end position="101"/>
    </location>
</feature>
<evidence type="ECO:0000256" key="1">
    <source>
        <dbReference type="SAM" id="SignalP"/>
    </source>
</evidence>
<sequence length="101" mass="11778">MDGKVFLITYFLFIGFSQTVEDNEFKTYNNYKWYNVQGSKNALEELKEKMLEKDNSLIYLSGVKTNEILIAPELNSFFLEISSKEKLNATLLHDDVSKIIR</sequence>
<name>A0A8J9UYD8_9NEOP</name>
<evidence type="ECO:0000313" key="3">
    <source>
        <dbReference type="Proteomes" id="UP000838878"/>
    </source>
</evidence>
<organism evidence="2 3">
    <name type="scientific">Brenthis ino</name>
    <name type="common">lesser marbled fritillary</name>
    <dbReference type="NCBI Taxonomy" id="405034"/>
    <lineage>
        <taxon>Eukaryota</taxon>
        <taxon>Metazoa</taxon>
        <taxon>Ecdysozoa</taxon>
        <taxon>Arthropoda</taxon>
        <taxon>Hexapoda</taxon>
        <taxon>Insecta</taxon>
        <taxon>Pterygota</taxon>
        <taxon>Neoptera</taxon>
        <taxon>Endopterygota</taxon>
        <taxon>Lepidoptera</taxon>
        <taxon>Glossata</taxon>
        <taxon>Ditrysia</taxon>
        <taxon>Papilionoidea</taxon>
        <taxon>Nymphalidae</taxon>
        <taxon>Heliconiinae</taxon>
        <taxon>Argynnini</taxon>
        <taxon>Brenthis</taxon>
    </lineage>
</organism>
<protein>
    <submittedName>
        <fullName evidence="2">Uncharacterized protein</fullName>
    </submittedName>
</protein>
<reference evidence="2" key="1">
    <citation type="submission" date="2021-12" db="EMBL/GenBank/DDBJ databases">
        <authorList>
            <person name="Martin H S."/>
        </authorList>
    </citation>
    <scope>NUCLEOTIDE SEQUENCE</scope>
</reference>
<accession>A0A8J9UYD8</accession>
<gene>
    <name evidence="2" type="ORF">BINO364_LOCUS7983</name>
</gene>
<dbReference type="EMBL" id="OV170223">
    <property type="protein sequence ID" value="CAH0721952.1"/>
    <property type="molecule type" value="Genomic_DNA"/>
</dbReference>
<evidence type="ECO:0000313" key="2">
    <source>
        <dbReference type="EMBL" id="CAH0721952.1"/>
    </source>
</evidence>
<feature type="non-terminal residue" evidence="2">
    <location>
        <position position="101"/>
    </location>
</feature>
<keyword evidence="3" id="KW-1185">Reference proteome</keyword>
<dbReference type="Proteomes" id="UP000838878">
    <property type="component" value="Chromosome 3"/>
</dbReference>
<keyword evidence="1" id="KW-0732">Signal</keyword>
<proteinExistence type="predicted"/>